<comment type="caution">
    <text evidence="1">The sequence shown here is derived from an EMBL/GenBank/DDBJ whole genome shotgun (WGS) entry which is preliminary data.</text>
</comment>
<dbReference type="Gene3D" id="3.40.50.1000">
    <property type="entry name" value="HAD superfamily/HAD-like"/>
    <property type="match status" value="1"/>
</dbReference>
<dbReference type="EMBL" id="MDHN01000021">
    <property type="protein sequence ID" value="OFC70931.1"/>
    <property type="molecule type" value="Genomic_DNA"/>
</dbReference>
<name>A0A1E7ZBU3_9ALTE</name>
<dbReference type="SFLD" id="SFLDG01129">
    <property type="entry name" value="C1.5:_HAD__Beta-PGM__Phosphata"/>
    <property type="match status" value="1"/>
</dbReference>
<dbReference type="SFLD" id="SFLDS00003">
    <property type="entry name" value="Haloacid_Dehalogenase"/>
    <property type="match status" value="1"/>
</dbReference>
<keyword evidence="2" id="KW-1185">Reference proteome</keyword>
<evidence type="ECO:0000313" key="2">
    <source>
        <dbReference type="Proteomes" id="UP000175691"/>
    </source>
</evidence>
<dbReference type="RefSeq" id="WP_070125324.1">
    <property type="nucleotide sequence ID" value="NZ_MDHN01000021.1"/>
</dbReference>
<dbReference type="InterPro" id="IPR023214">
    <property type="entry name" value="HAD_sf"/>
</dbReference>
<sequence>MEQIELVIFDCDGVLIDSEVLSLQVWVQLLAARGIRIDSAYFASHFLGRSMEHVKAKILHDFELEVTDALTDEFAHELQMIFARKLTVTPHITALLESLRVPYVLATSSSPARTEMALSVSGLNRYFTKPQIFTASMVARGKPAPDLFLHAASCYQTAPSSCLVLEDSAPGLAAAKAAGMHFRHYVGGSHLTHVGQQGEDTLVDWRDFAVQFSEIMK</sequence>
<dbReference type="InterPro" id="IPR006439">
    <property type="entry name" value="HAD-SF_hydro_IA"/>
</dbReference>
<proteinExistence type="predicted"/>
<dbReference type="SUPFAM" id="SSF56784">
    <property type="entry name" value="HAD-like"/>
    <property type="match status" value="1"/>
</dbReference>
<evidence type="ECO:0000313" key="1">
    <source>
        <dbReference type="EMBL" id="OFC70931.1"/>
    </source>
</evidence>
<dbReference type="NCBIfam" id="TIGR01509">
    <property type="entry name" value="HAD-SF-IA-v3"/>
    <property type="match status" value="1"/>
</dbReference>
<accession>A0A1E7ZBU3</accession>
<dbReference type="InterPro" id="IPR023198">
    <property type="entry name" value="PGP-like_dom2"/>
</dbReference>
<dbReference type="Gene3D" id="1.10.150.240">
    <property type="entry name" value="Putative phosphatase, domain 2"/>
    <property type="match status" value="1"/>
</dbReference>
<dbReference type="STRING" id="1656094.BFC18_10855"/>
<reference evidence="1 2" key="1">
    <citation type="submission" date="2016-08" db="EMBL/GenBank/DDBJ databases">
        <authorList>
            <person name="Seilhamer J.J."/>
        </authorList>
    </citation>
    <scope>NUCLEOTIDE SEQUENCE [LARGE SCALE GENOMIC DNA]</scope>
    <source>
        <strain evidence="1 2">KCTC 42603</strain>
    </source>
</reference>
<gene>
    <name evidence="1" type="ORF">BFC18_10855</name>
</gene>
<dbReference type="Pfam" id="PF00702">
    <property type="entry name" value="Hydrolase"/>
    <property type="match status" value="1"/>
</dbReference>
<dbReference type="PANTHER" id="PTHR18901:SF38">
    <property type="entry name" value="PSEUDOURIDINE-5'-PHOSPHATASE"/>
    <property type="match status" value="1"/>
</dbReference>
<dbReference type="AlphaFoldDB" id="A0A1E7ZBU3"/>
<organism evidence="1 2">
    <name type="scientific">Alteromonas confluentis</name>
    <dbReference type="NCBI Taxonomy" id="1656094"/>
    <lineage>
        <taxon>Bacteria</taxon>
        <taxon>Pseudomonadati</taxon>
        <taxon>Pseudomonadota</taxon>
        <taxon>Gammaproteobacteria</taxon>
        <taxon>Alteromonadales</taxon>
        <taxon>Alteromonadaceae</taxon>
        <taxon>Alteromonas/Salinimonas group</taxon>
        <taxon>Alteromonas</taxon>
    </lineage>
</organism>
<dbReference type="InterPro" id="IPR036412">
    <property type="entry name" value="HAD-like_sf"/>
</dbReference>
<dbReference type="OrthoDB" id="9800058at2"/>
<protein>
    <recommendedName>
        <fullName evidence="3">Hydrolase</fullName>
    </recommendedName>
</protein>
<dbReference type="PANTHER" id="PTHR18901">
    <property type="entry name" value="2-DEOXYGLUCOSE-6-PHOSPHATE PHOSPHATASE 2"/>
    <property type="match status" value="1"/>
</dbReference>
<dbReference type="Proteomes" id="UP000175691">
    <property type="component" value="Unassembled WGS sequence"/>
</dbReference>
<evidence type="ECO:0008006" key="3">
    <source>
        <dbReference type="Google" id="ProtNLM"/>
    </source>
</evidence>